<dbReference type="Pfam" id="PF24476">
    <property type="entry name" value="DUF7580"/>
    <property type="match status" value="1"/>
</dbReference>
<reference evidence="2" key="1">
    <citation type="journal article" date="2021" name="Nat. Commun.">
        <title>Genetic determinants of endophytism in the Arabidopsis root mycobiome.</title>
        <authorList>
            <person name="Mesny F."/>
            <person name="Miyauchi S."/>
            <person name="Thiergart T."/>
            <person name="Pickel B."/>
            <person name="Atanasova L."/>
            <person name="Karlsson M."/>
            <person name="Huettel B."/>
            <person name="Barry K.W."/>
            <person name="Haridas S."/>
            <person name="Chen C."/>
            <person name="Bauer D."/>
            <person name="Andreopoulos W."/>
            <person name="Pangilinan J."/>
            <person name="LaButti K."/>
            <person name="Riley R."/>
            <person name="Lipzen A."/>
            <person name="Clum A."/>
            <person name="Drula E."/>
            <person name="Henrissat B."/>
            <person name="Kohler A."/>
            <person name="Grigoriev I.V."/>
            <person name="Martin F.M."/>
            <person name="Hacquard S."/>
        </authorList>
    </citation>
    <scope>NUCLEOTIDE SEQUENCE</scope>
    <source>
        <strain evidence="2">MPI-CAGE-AT-0147</strain>
    </source>
</reference>
<protein>
    <recommendedName>
        <fullName evidence="1">DUF7580 domain-containing protein</fullName>
    </recommendedName>
</protein>
<gene>
    <name evidence="2" type="ORF">EDB81DRAFT_899415</name>
</gene>
<keyword evidence="3" id="KW-1185">Reference proteome</keyword>
<dbReference type="PANTHER" id="PTHR35186:SF4">
    <property type="entry name" value="PRION-INHIBITION AND PROPAGATION HELO DOMAIN-CONTAINING PROTEIN"/>
    <property type="match status" value="1"/>
</dbReference>
<proteinExistence type="predicted"/>
<evidence type="ECO:0000313" key="3">
    <source>
        <dbReference type="Proteomes" id="UP000738349"/>
    </source>
</evidence>
<dbReference type="AlphaFoldDB" id="A0A9P9ERS6"/>
<evidence type="ECO:0000259" key="1">
    <source>
        <dbReference type="Pfam" id="PF24476"/>
    </source>
</evidence>
<dbReference type="PANTHER" id="PTHR35186">
    <property type="entry name" value="ANK_REP_REGION DOMAIN-CONTAINING PROTEIN"/>
    <property type="match status" value="1"/>
</dbReference>
<accession>A0A9P9ERS6</accession>
<feature type="domain" description="DUF7580" evidence="1">
    <location>
        <begin position="159"/>
        <end position="477"/>
    </location>
</feature>
<organism evidence="2 3">
    <name type="scientific">Dactylonectria macrodidyma</name>
    <dbReference type="NCBI Taxonomy" id="307937"/>
    <lineage>
        <taxon>Eukaryota</taxon>
        <taxon>Fungi</taxon>
        <taxon>Dikarya</taxon>
        <taxon>Ascomycota</taxon>
        <taxon>Pezizomycotina</taxon>
        <taxon>Sordariomycetes</taxon>
        <taxon>Hypocreomycetidae</taxon>
        <taxon>Hypocreales</taxon>
        <taxon>Nectriaceae</taxon>
        <taxon>Dactylonectria</taxon>
    </lineage>
</organism>
<dbReference type="OrthoDB" id="3565018at2759"/>
<dbReference type="EMBL" id="JAGMUV010000010">
    <property type="protein sequence ID" value="KAH7141957.1"/>
    <property type="molecule type" value="Genomic_DNA"/>
</dbReference>
<dbReference type="Proteomes" id="UP000738349">
    <property type="component" value="Unassembled WGS sequence"/>
</dbReference>
<evidence type="ECO:0000313" key="2">
    <source>
        <dbReference type="EMBL" id="KAH7141957.1"/>
    </source>
</evidence>
<sequence length="483" mass="56040">MLSARLRRGRPATRSYKAFYEQFWWETFELKKHIEKIMNDLPGLSEDRKTEILKADDVEHWSKAPDVAQALRDYLVSRDDYLNHVKMRQALEKLQTDRLAGSTQSSFLERFKFWKKEKHRPTCLKNLETWNRRVAIVVEAACKATEGSKAVSTQSNGPSSRLRTLSRRLFAALSKCWPCDCESRHEARFCLANCIHSNKDSGQGGIHFDFLIAHPQCQTKWKWRECTVMIKAPSPIDSQNRAILGKICDVGPNVQRANYCLQLLIEDLELSQRVWRLNWQQAQLAHLESKPAITFQMMLQSCSIPSLMELRRLALIFAHSLVQLHESPWLSQHWTKDRTYFFYNSTGILDLHRPYLSTSFDDFPLSGEPTDLNRFHRNLGILRLGILLIDVHNWKPLESFRMKDDLYNGAPTPNTNMEVAWRVQGTLHDCFPTYRDAIQSCLKVPWVNGGLRVTLEDPETWNRVYSNIIQPLEREVALGAVVL</sequence>
<name>A0A9P9ERS6_9HYPO</name>
<dbReference type="InterPro" id="IPR056002">
    <property type="entry name" value="DUF7580"/>
</dbReference>
<comment type="caution">
    <text evidence="2">The sequence shown here is derived from an EMBL/GenBank/DDBJ whole genome shotgun (WGS) entry which is preliminary data.</text>
</comment>